<dbReference type="AlphaFoldDB" id="A0AAJ5WSK3"/>
<accession>A0AAJ5WSK3</accession>
<feature type="transmembrane region" description="Helical" evidence="1">
    <location>
        <begin position="152"/>
        <end position="173"/>
    </location>
</feature>
<sequence length="179" mass="19990">MEVKILAAAPPSALQKWFWWLLTGNILFIAGTTAWLYPFSAADILSFETAGKLLKAEPILLDWLTAGKLPLALRAIYLDYAFILLYVSFLSVAALFLSRLTGHEILIRFGRGMSWMLIVAGACDVIENMFMLRSLNHGLTAFNVALTYDMAAAKFTVVILALLFGLVCLIYWLSSRFSR</sequence>
<organism evidence="2 3">
    <name type="scientific">Candidatus Pseudobacter hemicellulosilyticus</name>
    <dbReference type="NCBI Taxonomy" id="3121375"/>
    <lineage>
        <taxon>Bacteria</taxon>
        <taxon>Pseudomonadati</taxon>
        <taxon>Bacteroidota</taxon>
        <taxon>Chitinophagia</taxon>
        <taxon>Chitinophagales</taxon>
        <taxon>Chitinophagaceae</taxon>
        <taxon>Pseudobacter</taxon>
    </lineage>
</organism>
<feature type="transmembrane region" description="Helical" evidence="1">
    <location>
        <begin position="83"/>
        <end position="101"/>
    </location>
</feature>
<gene>
    <name evidence="2" type="ORF">P0Y53_03470</name>
</gene>
<feature type="transmembrane region" description="Helical" evidence="1">
    <location>
        <begin position="113"/>
        <end position="132"/>
    </location>
</feature>
<reference evidence="2" key="1">
    <citation type="submission" date="2023-03" db="EMBL/GenBank/DDBJ databases">
        <title>Andean soil-derived lignocellulolytic bacterial consortium as a source of novel taxa and putative plastic-active enzymes.</title>
        <authorList>
            <person name="Diaz-Garcia L."/>
            <person name="Chuvochina M."/>
            <person name="Feuerriegel G."/>
            <person name="Bunk B."/>
            <person name="Sproer C."/>
            <person name="Streit W.R."/>
            <person name="Rodriguez L.M."/>
            <person name="Overmann J."/>
            <person name="Jimenez D.J."/>
        </authorList>
    </citation>
    <scope>NUCLEOTIDE SEQUENCE</scope>
    <source>
        <strain evidence="2">MAG 7</strain>
    </source>
</reference>
<evidence type="ECO:0000313" key="2">
    <source>
        <dbReference type="EMBL" id="WEK36549.1"/>
    </source>
</evidence>
<proteinExistence type="predicted"/>
<name>A0AAJ5WSK3_9BACT</name>
<keyword evidence="1" id="KW-0812">Transmembrane</keyword>
<evidence type="ECO:0000256" key="1">
    <source>
        <dbReference type="SAM" id="Phobius"/>
    </source>
</evidence>
<keyword evidence="1" id="KW-0472">Membrane</keyword>
<keyword evidence="1" id="KW-1133">Transmembrane helix</keyword>
<dbReference type="EMBL" id="CP119311">
    <property type="protein sequence ID" value="WEK36549.1"/>
    <property type="molecule type" value="Genomic_DNA"/>
</dbReference>
<protein>
    <submittedName>
        <fullName evidence="2">Uncharacterized protein</fullName>
    </submittedName>
</protein>
<evidence type="ECO:0000313" key="3">
    <source>
        <dbReference type="Proteomes" id="UP001220610"/>
    </source>
</evidence>
<feature type="transmembrane region" description="Helical" evidence="1">
    <location>
        <begin position="17"/>
        <end position="38"/>
    </location>
</feature>
<dbReference type="Proteomes" id="UP001220610">
    <property type="component" value="Chromosome"/>
</dbReference>